<evidence type="ECO:0000256" key="7">
    <source>
        <dbReference type="ARBA" id="ARBA00022777"/>
    </source>
</evidence>
<evidence type="ECO:0000256" key="9">
    <source>
        <dbReference type="ARBA" id="ARBA00041175"/>
    </source>
</evidence>
<dbReference type="PROSITE" id="PS51094">
    <property type="entry name" value="PTS_EIIA_TYPE_2"/>
    <property type="match status" value="1"/>
</dbReference>
<dbReference type="SUPFAM" id="SSF55804">
    <property type="entry name" value="Phoshotransferase/anion transport protein"/>
    <property type="match status" value="1"/>
</dbReference>
<keyword evidence="12" id="KW-0762">Sugar transport</keyword>
<evidence type="ECO:0000259" key="11">
    <source>
        <dbReference type="PROSITE" id="PS51094"/>
    </source>
</evidence>
<keyword evidence="6" id="KW-0598">Phosphotransferase system</keyword>
<dbReference type="InterPro" id="IPR051351">
    <property type="entry name" value="Ascorbate-PTS_EIIA_comp"/>
</dbReference>
<organism evidence="12 13">
    <name type="scientific">Dorea ammoniilytica</name>
    <dbReference type="NCBI Taxonomy" id="2981788"/>
    <lineage>
        <taxon>Bacteria</taxon>
        <taxon>Bacillati</taxon>
        <taxon>Bacillota</taxon>
        <taxon>Clostridia</taxon>
        <taxon>Lachnospirales</taxon>
        <taxon>Lachnospiraceae</taxon>
        <taxon>Dorea</taxon>
    </lineage>
</organism>
<evidence type="ECO:0000256" key="5">
    <source>
        <dbReference type="ARBA" id="ARBA00022679"/>
    </source>
</evidence>
<comment type="function">
    <text evidence="8">The phosphoenolpyruvate-dependent sugar phosphotransferase system (sugar PTS), a major carbohydrate active transport system, catalyzes the phosphorylation of incoming sugar substrates concomitantly with their translocation across the cell membrane. The enzyme II UlaABC PTS system is involved in ascorbate transport.</text>
</comment>
<comment type="subcellular location">
    <subcellularLocation>
        <location evidence="1">Cytoplasm</location>
    </subcellularLocation>
</comment>
<keyword evidence="3" id="KW-0963">Cytoplasm</keyword>
<keyword evidence="13" id="KW-1185">Reference proteome</keyword>
<gene>
    <name evidence="12" type="ORF">OCV65_13045</name>
</gene>
<keyword evidence="7" id="KW-0418">Kinase</keyword>
<dbReference type="EMBL" id="JAOQJV010000028">
    <property type="protein sequence ID" value="MCU6701148.1"/>
    <property type="molecule type" value="Genomic_DNA"/>
</dbReference>
<reference evidence="12 13" key="1">
    <citation type="journal article" date="2021" name="ISME Commun">
        <title>Automated analysis of genomic sequences facilitates high-throughput and comprehensive description of bacteria.</title>
        <authorList>
            <person name="Hitch T.C.A."/>
        </authorList>
    </citation>
    <scope>NUCLEOTIDE SEQUENCE [LARGE SCALE GENOMIC DNA]</scope>
    <source>
        <strain evidence="12 13">Sanger_02</strain>
    </source>
</reference>
<dbReference type="PANTHER" id="PTHR36203:SF1">
    <property type="entry name" value="ASCORBATE-SPECIFIC PTS SYSTEM EIIA COMPONENT"/>
    <property type="match status" value="1"/>
</dbReference>
<evidence type="ECO:0000256" key="6">
    <source>
        <dbReference type="ARBA" id="ARBA00022683"/>
    </source>
</evidence>
<proteinExistence type="predicted"/>
<dbReference type="InterPro" id="IPR002178">
    <property type="entry name" value="PTS_EIIA_type-2_dom"/>
</dbReference>
<dbReference type="RefSeq" id="WP_262582433.1">
    <property type="nucleotide sequence ID" value="NZ_JAOQJV010000028.1"/>
</dbReference>
<evidence type="ECO:0000256" key="10">
    <source>
        <dbReference type="ARBA" id="ARBA00042072"/>
    </source>
</evidence>
<accession>A0ABT2S981</accession>
<dbReference type="Proteomes" id="UP001207605">
    <property type="component" value="Unassembled WGS sequence"/>
</dbReference>
<dbReference type="InterPro" id="IPR016152">
    <property type="entry name" value="PTrfase/Anion_transptr"/>
</dbReference>
<keyword evidence="4" id="KW-0597">Phosphoprotein</keyword>
<feature type="domain" description="PTS EIIA type-2" evidence="11">
    <location>
        <begin position="5"/>
        <end position="147"/>
    </location>
</feature>
<keyword evidence="2" id="KW-0813">Transport</keyword>
<keyword evidence="5" id="KW-0808">Transferase</keyword>
<evidence type="ECO:0000313" key="13">
    <source>
        <dbReference type="Proteomes" id="UP001207605"/>
    </source>
</evidence>
<dbReference type="Pfam" id="PF00359">
    <property type="entry name" value="PTS_EIIA_2"/>
    <property type="match status" value="1"/>
</dbReference>
<evidence type="ECO:0000256" key="8">
    <source>
        <dbReference type="ARBA" id="ARBA00037387"/>
    </source>
</evidence>
<sequence>MMIQELIKKENIVLKRHAKDWKEAVHISLEKLVEGGYCTDQYEQGVLKNTAEYGPYYVLTEEFALVHCNDFASVNETQMAVTTLDEAIKFSEDGYDVRILVALVAVDGDKHLDGIRAISNIFADEDKVQEIIDATEPEKVLQMFIESAEEE</sequence>
<dbReference type="PANTHER" id="PTHR36203">
    <property type="entry name" value="ASCORBATE-SPECIFIC PTS SYSTEM EIIA COMPONENT"/>
    <property type="match status" value="1"/>
</dbReference>
<dbReference type="Gene3D" id="3.40.930.10">
    <property type="entry name" value="Mannitol-specific EII, Chain A"/>
    <property type="match status" value="1"/>
</dbReference>
<evidence type="ECO:0000313" key="12">
    <source>
        <dbReference type="EMBL" id="MCU6701148.1"/>
    </source>
</evidence>
<protein>
    <recommendedName>
        <fullName evidence="9">Ascorbate-specific PTS system EIIA component</fullName>
    </recommendedName>
    <alternativeName>
        <fullName evidence="10">Ascorbate-specific phosphotransferase enzyme IIA component</fullName>
    </alternativeName>
</protein>
<evidence type="ECO:0000256" key="4">
    <source>
        <dbReference type="ARBA" id="ARBA00022553"/>
    </source>
</evidence>
<evidence type="ECO:0000256" key="2">
    <source>
        <dbReference type="ARBA" id="ARBA00022448"/>
    </source>
</evidence>
<evidence type="ECO:0000256" key="3">
    <source>
        <dbReference type="ARBA" id="ARBA00022490"/>
    </source>
</evidence>
<comment type="caution">
    <text evidence="12">The sequence shown here is derived from an EMBL/GenBank/DDBJ whole genome shotgun (WGS) entry which is preliminary data.</text>
</comment>
<name>A0ABT2S981_9FIRM</name>
<evidence type="ECO:0000256" key="1">
    <source>
        <dbReference type="ARBA" id="ARBA00004496"/>
    </source>
</evidence>